<sequence>MPGNDADAAPQPRVPGPCDLGSKVHAPGGVCPLHLGAIRGGRPRVICSDFMSVDTANIAKTRAAPPSRALQRRCSAGTPARTLSTASAAYDAPQAHISATSWRTFRDQRLFYPTRDRVRERERRTGGSWERNGRL</sequence>
<evidence type="ECO:0000313" key="2">
    <source>
        <dbReference type="Proteomes" id="UP000184267"/>
    </source>
</evidence>
<organism evidence="1 2">
    <name type="scientific">Trametes pubescens</name>
    <name type="common">White-rot fungus</name>
    <dbReference type="NCBI Taxonomy" id="154538"/>
    <lineage>
        <taxon>Eukaryota</taxon>
        <taxon>Fungi</taxon>
        <taxon>Dikarya</taxon>
        <taxon>Basidiomycota</taxon>
        <taxon>Agaricomycotina</taxon>
        <taxon>Agaricomycetes</taxon>
        <taxon>Polyporales</taxon>
        <taxon>Polyporaceae</taxon>
        <taxon>Trametes</taxon>
    </lineage>
</organism>
<dbReference type="AlphaFoldDB" id="A0A1M2VNK9"/>
<protein>
    <submittedName>
        <fullName evidence="1">Uncharacterized protein</fullName>
    </submittedName>
</protein>
<name>A0A1M2VNK9_TRAPU</name>
<dbReference type="EMBL" id="MNAD01000978">
    <property type="protein sequence ID" value="OJT09185.1"/>
    <property type="molecule type" value="Genomic_DNA"/>
</dbReference>
<keyword evidence="2" id="KW-1185">Reference proteome</keyword>
<evidence type="ECO:0000313" key="1">
    <source>
        <dbReference type="EMBL" id="OJT09185.1"/>
    </source>
</evidence>
<reference evidence="1 2" key="1">
    <citation type="submission" date="2016-10" db="EMBL/GenBank/DDBJ databases">
        <title>Genome sequence of the basidiomycete white-rot fungus Trametes pubescens.</title>
        <authorList>
            <person name="Makela M.R."/>
            <person name="Granchi Z."/>
            <person name="Peng M."/>
            <person name="De Vries R.P."/>
            <person name="Grigoriev I."/>
            <person name="Riley R."/>
            <person name="Hilden K."/>
        </authorList>
    </citation>
    <scope>NUCLEOTIDE SEQUENCE [LARGE SCALE GENOMIC DNA]</scope>
    <source>
        <strain evidence="1 2">FBCC735</strain>
    </source>
</reference>
<comment type="caution">
    <text evidence="1">The sequence shown here is derived from an EMBL/GenBank/DDBJ whole genome shotgun (WGS) entry which is preliminary data.</text>
</comment>
<proteinExistence type="predicted"/>
<dbReference type="Proteomes" id="UP000184267">
    <property type="component" value="Unassembled WGS sequence"/>
</dbReference>
<accession>A0A1M2VNK9</accession>
<gene>
    <name evidence="1" type="ORF">TRAPUB_14395</name>
</gene>